<dbReference type="RefSeq" id="WP_015359141.1">
    <property type="nucleotide sequence ID" value="NZ_CP014672.1"/>
</dbReference>
<dbReference type="AlphaFoldDB" id="A0A1B1YDH6"/>
<dbReference type="InterPro" id="IPR019734">
    <property type="entry name" value="TPR_rpt"/>
</dbReference>
<keyword evidence="2 3" id="KW-0802">TPR repeat</keyword>
<dbReference type="EMBL" id="CP014672">
    <property type="protein sequence ID" value="ANW98822.1"/>
    <property type="molecule type" value="Genomic_DNA"/>
</dbReference>
<gene>
    <name evidence="5" type="ORF">CSTERTH_07190</name>
</gene>
<sequence length="591" mass="68040">MNISLVFVAFVVSFLTIYMMHRFVKRPGVFLVFVLIIQFLSATVVIFSLLEDVFTIPEVELAVIVGGVLLPSLIVVYDHAIMIRKIRKTGIDIRLIESRKKNNTQQLDYLYFLENAELYGNEIEAPVVFKSLEISDGKLSKNIKKQLLTAGRLIKFHKLEAAASQYRLLFSIFPDSVYIAYNLGYLYCLTGKYRQACKTLRKAMFLVKNNARAKNNNSTTVPYDRLEALIDFNLGYAFYRLGKFEFAIKYFEKVLDIAPDLTAAYKNIARAYLALGLEDSAVTYLEKGRADAGDTLLRTVLGIIYYKKGETGKAYEVLDEVVVNEARRLEALKYKGKAALKEKMFEKAEGCFKKLIEFEPEEPLNYYHLALAQRELKRNHDALRTYQKGISVSPNNSMLLYNAATLLDEMGDKERAIHYLYRALEGDEQSEDVYNYLGVLLGRMGRYAEAVQVFDKGIKLYEKSYRLYFNRGVVLELSRRFEDAEYSFEKAYELNKRDQELIYHYAAVLIKLRRFDKALKIYKASLSSFPDDVELYYGLSTVYAHMGEKDLAVDLLRKVLEADPSYKTRILNDSSFKVLSRHEDFKSLTAS</sequence>
<dbReference type="InterPro" id="IPR011990">
    <property type="entry name" value="TPR-like_helical_dom_sf"/>
</dbReference>
<dbReference type="PROSITE" id="PS50293">
    <property type="entry name" value="TPR_REGION"/>
    <property type="match status" value="1"/>
</dbReference>
<proteinExistence type="predicted"/>
<dbReference type="Pfam" id="PF13432">
    <property type="entry name" value="TPR_16"/>
    <property type="match status" value="1"/>
</dbReference>
<evidence type="ECO:0000256" key="1">
    <source>
        <dbReference type="ARBA" id="ARBA00022737"/>
    </source>
</evidence>
<feature type="repeat" description="TPR" evidence="3">
    <location>
        <begin position="363"/>
        <end position="396"/>
    </location>
</feature>
<keyword evidence="4" id="KW-0472">Membrane</keyword>
<keyword evidence="1" id="KW-0677">Repeat</keyword>
<dbReference type="GO" id="GO:0000030">
    <property type="term" value="F:mannosyltransferase activity"/>
    <property type="evidence" value="ECO:0007669"/>
    <property type="project" value="TreeGrafter"/>
</dbReference>
<dbReference type="SMART" id="SM00028">
    <property type="entry name" value="TPR"/>
    <property type="match status" value="10"/>
</dbReference>
<feature type="repeat" description="TPR" evidence="3">
    <location>
        <begin position="533"/>
        <end position="566"/>
    </location>
</feature>
<feature type="repeat" description="TPR" evidence="3">
    <location>
        <begin position="177"/>
        <end position="210"/>
    </location>
</feature>
<dbReference type="OrthoDB" id="9815923at2"/>
<reference evidence="5 6" key="1">
    <citation type="submission" date="2016-02" db="EMBL/GenBank/DDBJ databases">
        <title>Comparison of Clostridium stercorarium subspecies using comparative genomics and transcriptomics.</title>
        <authorList>
            <person name="Schellenberg J."/>
            <person name="Thallinger G."/>
            <person name="Levin D.B."/>
            <person name="Zhang X."/>
            <person name="Alvare G."/>
            <person name="Fristensky B."/>
            <person name="Sparling R."/>
        </authorList>
    </citation>
    <scope>NUCLEOTIDE SEQUENCE [LARGE SCALE GENOMIC DNA]</scope>
    <source>
        <strain evidence="5 6">DSM 2910</strain>
    </source>
</reference>
<keyword evidence="4" id="KW-0812">Transmembrane</keyword>
<dbReference type="InterPro" id="IPR052346">
    <property type="entry name" value="O-mannosyl-transferase_TMTC"/>
</dbReference>
<dbReference type="GO" id="GO:0035269">
    <property type="term" value="P:protein O-linked glycosylation via mannose"/>
    <property type="evidence" value="ECO:0007669"/>
    <property type="project" value="TreeGrafter"/>
</dbReference>
<organism evidence="5 6">
    <name type="scientific">Thermoclostridium stercorarium subsp. thermolacticum DSM 2910</name>
    <dbReference type="NCBI Taxonomy" id="1121336"/>
    <lineage>
        <taxon>Bacteria</taxon>
        <taxon>Bacillati</taxon>
        <taxon>Bacillota</taxon>
        <taxon>Clostridia</taxon>
        <taxon>Eubacteriales</taxon>
        <taxon>Oscillospiraceae</taxon>
        <taxon>Thermoclostridium</taxon>
    </lineage>
</organism>
<dbReference type="Gene3D" id="1.25.40.10">
    <property type="entry name" value="Tetratricopeptide repeat domain"/>
    <property type="match status" value="4"/>
</dbReference>
<feature type="transmembrane region" description="Helical" evidence="4">
    <location>
        <begin position="61"/>
        <end position="80"/>
    </location>
</feature>
<dbReference type="Proteomes" id="UP000092971">
    <property type="component" value="Chromosome"/>
</dbReference>
<dbReference type="Pfam" id="PF14559">
    <property type="entry name" value="TPR_19"/>
    <property type="match status" value="1"/>
</dbReference>
<name>A0A1B1YDH6_THEST</name>
<feature type="repeat" description="TPR" evidence="3">
    <location>
        <begin position="228"/>
        <end position="261"/>
    </location>
</feature>
<evidence type="ECO:0000256" key="4">
    <source>
        <dbReference type="SAM" id="Phobius"/>
    </source>
</evidence>
<evidence type="ECO:0000313" key="5">
    <source>
        <dbReference type="EMBL" id="ANW98822.1"/>
    </source>
</evidence>
<dbReference type="SUPFAM" id="SSF81901">
    <property type="entry name" value="HCP-like"/>
    <property type="match status" value="1"/>
</dbReference>
<dbReference type="Pfam" id="PF00515">
    <property type="entry name" value="TPR_1"/>
    <property type="match status" value="1"/>
</dbReference>
<evidence type="ECO:0000256" key="3">
    <source>
        <dbReference type="PROSITE-ProRule" id="PRU00339"/>
    </source>
</evidence>
<protein>
    <submittedName>
        <fullName evidence="5">Uncharacterized protein</fullName>
    </submittedName>
</protein>
<dbReference type="PANTHER" id="PTHR44227:SF3">
    <property type="entry name" value="PROTEIN O-MANNOSYL-TRANSFERASE TMTC4"/>
    <property type="match status" value="1"/>
</dbReference>
<dbReference type="PROSITE" id="PS50005">
    <property type="entry name" value="TPR"/>
    <property type="match status" value="8"/>
</dbReference>
<dbReference type="GO" id="GO:0030968">
    <property type="term" value="P:endoplasmic reticulum unfolded protein response"/>
    <property type="evidence" value="ECO:0007669"/>
    <property type="project" value="TreeGrafter"/>
</dbReference>
<evidence type="ECO:0000313" key="6">
    <source>
        <dbReference type="Proteomes" id="UP000092971"/>
    </source>
</evidence>
<feature type="repeat" description="TPR" evidence="3">
    <location>
        <begin position="499"/>
        <end position="532"/>
    </location>
</feature>
<feature type="repeat" description="TPR" evidence="3">
    <location>
        <begin position="465"/>
        <end position="498"/>
    </location>
</feature>
<dbReference type="Pfam" id="PF13431">
    <property type="entry name" value="TPR_17"/>
    <property type="match status" value="1"/>
</dbReference>
<keyword evidence="4" id="KW-1133">Transmembrane helix</keyword>
<dbReference type="NCBIfam" id="NF047558">
    <property type="entry name" value="TPR_END_plus"/>
    <property type="match status" value="1"/>
</dbReference>
<evidence type="ECO:0000256" key="2">
    <source>
        <dbReference type="ARBA" id="ARBA00022803"/>
    </source>
</evidence>
<dbReference type="PANTHER" id="PTHR44227">
    <property type="match status" value="1"/>
</dbReference>
<accession>A0A1B1YDH6</accession>
<feature type="repeat" description="TPR" evidence="3">
    <location>
        <begin position="329"/>
        <end position="362"/>
    </location>
</feature>
<feature type="transmembrane region" description="Helical" evidence="4">
    <location>
        <begin position="29"/>
        <end position="49"/>
    </location>
</feature>
<feature type="repeat" description="TPR" evidence="3">
    <location>
        <begin position="431"/>
        <end position="464"/>
    </location>
</feature>
<dbReference type="SUPFAM" id="SSF48452">
    <property type="entry name" value="TPR-like"/>
    <property type="match status" value="1"/>
</dbReference>
<feature type="transmembrane region" description="Helical" evidence="4">
    <location>
        <begin position="6"/>
        <end position="24"/>
    </location>
</feature>